<proteinExistence type="predicted"/>
<sequence length="93" mass="10384">MLINSARFRPLSTNVNSARCQVKSREQIGFSNQNFLVRNTTCDTNQKPMLGNELVEFADRNDLSLGSSPPLPLTPSPEVFPKHIFVDVTKPIP</sequence>
<dbReference type="AlphaFoldDB" id="A0AAV4N197"/>
<reference evidence="1 2" key="1">
    <citation type="submission" date="2021-06" db="EMBL/GenBank/DDBJ databases">
        <title>Caerostris extrusa draft genome.</title>
        <authorList>
            <person name="Kono N."/>
            <person name="Arakawa K."/>
        </authorList>
    </citation>
    <scope>NUCLEOTIDE SEQUENCE [LARGE SCALE GENOMIC DNA]</scope>
</reference>
<dbReference type="Proteomes" id="UP001054945">
    <property type="component" value="Unassembled WGS sequence"/>
</dbReference>
<accession>A0AAV4N197</accession>
<gene>
    <name evidence="1" type="ORF">CEXT_9931</name>
</gene>
<dbReference type="EMBL" id="BPLR01002787">
    <property type="protein sequence ID" value="GIX77763.1"/>
    <property type="molecule type" value="Genomic_DNA"/>
</dbReference>
<evidence type="ECO:0000313" key="1">
    <source>
        <dbReference type="EMBL" id="GIX77763.1"/>
    </source>
</evidence>
<name>A0AAV4N197_CAEEX</name>
<organism evidence="1 2">
    <name type="scientific">Caerostris extrusa</name>
    <name type="common">Bark spider</name>
    <name type="synonym">Caerostris bankana</name>
    <dbReference type="NCBI Taxonomy" id="172846"/>
    <lineage>
        <taxon>Eukaryota</taxon>
        <taxon>Metazoa</taxon>
        <taxon>Ecdysozoa</taxon>
        <taxon>Arthropoda</taxon>
        <taxon>Chelicerata</taxon>
        <taxon>Arachnida</taxon>
        <taxon>Araneae</taxon>
        <taxon>Araneomorphae</taxon>
        <taxon>Entelegynae</taxon>
        <taxon>Araneoidea</taxon>
        <taxon>Araneidae</taxon>
        <taxon>Caerostris</taxon>
    </lineage>
</organism>
<keyword evidence="2" id="KW-1185">Reference proteome</keyword>
<evidence type="ECO:0000313" key="2">
    <source>
        <dbReference type="Proteomes" id="UP001054945"/>
    </source>
</evidence>
<comment type="caution">
    <text evidence="1">The sequence shown here is derived from an EMBL/GenBank/DDBJ whole genome shotgun (WGS) entry which is preliminary data.</text>
</comment>
<protein>
    <submittedName>
        <fullName evidence="1">Uncharacterized protein</fullName>
    </submittedName>
</protein>